<dbReference type="EMBL" id="JABBWG010000014">
    <property type="protein sequence ID" value="KAG1817245.1"/>
    <property type="molecule type" value="Genomic_DNA"/>
</dbReference>
<evidence type="ECO:0000256" key="8">
    <source>
        <dbReference type="ARBA" id="ARBA00048679"/>
    </source>
</evidence>
<keyword evidence="5" id="KW-0418">Kinase</keyword>
<dbReference type="PANTHER" id="PTHR47634:SF9">
    <property type="entry name" value="PROTEIN KINASE DOMAIN-CONTAINING PROTEIN-RELATED"/>
    <property type="match status" value="1"/>
</dbReference>
<dbReference type="Gene3D" id="1.10.510.10">
    <property type="entry name" value="Transferase(Phosphotransferase) domain 1"/>
    <property type="match status" value="1"/>
</dbReference>
<dbReference type="AlphaFoldDB" id="A0A9P7ECE3"/>
<keyword evidence="3" id="KW-0808">Transferase</keyword>
<keyword evidence="6" id="KW-0067">ATP-binding</keyword>
<evidence type="ECO:0000256" key="5">
    <source>
        <dbReference type="ARBA" id="ARBA00022777"/>
    </source>
</evidence>
<comment type="catalytic activity">
    <reaction evidence="8">
        <text>L-seryl-[protein] + ATP = O-phospho-L-seryl-[protein] + ADP + H(+)</text>
        <dbReference type="Rhea" id="RHEA:17989"/>
        <dbReference type="Rhea" id="RHEA-COMP:9863"/>
        <dbReference type="Rhea" id="RHEA-COMP:11604"/>
        <dbReference type="ChEBI" id="CHEBI:15378"/>
        <dbReference type="ChEBI" id="CHEBI:29999"/>
        <dbReference type="ChEBI" id="CHEBI:30616"/>
        <dbReference type="ChEBI" id="CHEBI:83421"/>
        <dbReference type="ChEBI" id="CHEBI:456216"/>
        <dbReference type="EC" id="2.7.11.1"/>
    </reaction>
</comment>
<dbReference type="SUPFAM" id="SSF56112">
    <property type="entry name" value="Protein kinase-like (PK-like)"/>
    <property type="match status" value="1"/>
</dbReference>
<keyword evidence="4" id="KW-0547">Nucleotide-binding</keyword>
<evidence type="ECO:0000256" key="4">
    <source>
        <dbReference type="ARBA" id="ARBA00022741"/>
    </source>
</evidence>
<evidence type="ECO:0000256" key="1">
    <source>
        <dbReference type="ARBA" id="ARBA00012513"/>
    </source>
</evidence>
<evidence type="ECO:0000256" key="3">
    <source>
        <dbReference type="ARBA" id="ARBA00022679"/>
    </source>
</evidence>
<dbReference type="PANTHER" id="PTHR47634">
    <property type="entry name" value="PROTEIN KINASE DOMAIN-CONTAINING PROTEIN-RELATED"/>
    <property type="match status" value="1"/>
</dbReference>
<dbReference type="InterPro" id="IPR011009">
    <property type="entry name" value="Kinase-like_dom_sf"/>
</dbReference>
<dbReference type="OrthoDB" id="2658794at2759"/>
<evidence type="ECO:0000313" key="9">
    <source>
        <dbReference type="EMBL" id="KAG1817245.1"/>
    </source>
</evidence>
<dbReference type="GO" id="GO:0000245">
    <property type="term" value="P:spliceosomal complex assembly"/>
    <property type="evidence" value="ECO:0007669"/>
    <property type="project" value="TreeGrafter"/>
</dbReference>
<dbReference type="InterPro" id="IPR051334">
    <property type="entry name" value="SRPK"/>
</dbReference>
<dbReference type="RefSeq" id="XP_041193664.1">
    <property type="nucleotide sequence ID" value="XM_041332862.1"/>
</dbReference>
<evidence type="ECO:0000256" key="7">
    <source>
        <dbReference type="ARBA" id="ARBA00047899"/>
    </source>
</evidence>
<evidence type="ECO:0000256" key="6">
    <source>
        <dbReference type="ARBA" id="ARBA00022840"/>
    </source>
</evidence>
<reference evidence="9" key="1">
    <citation type="journal article" date="2020" name="New Phytol.">
        <title>Comparative genomics reveals dynamic genome evolution in host specialist ectomycorrhizal fungi.</title>
        <authorList>
            <person name="Lofgren L.A."/>
            <person name="Nguyen N.H."/>
            <person name="Vilgalys R."/>
            <person name="Ruytinx J."/>
            <person name="Liao H.L."/>
            <person name="Branco S."/>
            <person name="Kuo A."/>
            <person name="LaButti K."/>
            <person name="Lipzen A."/>
            <person name="Andreopoulos W."/>
            <person name="Pangilinan J."/>
            <person name="Riley R."/>
            <person name="Hundley H."/>
            <person name="Na H."/>
            <person name="Barry K."/>
            <person name="Grigoriev I.V."/>
            <person name="Stajich J.E."/>
            <person name="Kennedy P.G."/>
        </authorList>
    </citation>
    <scope>NUCLEOTIDE SEQUENCE</scope>
    <source>
        <strain evidence="9">MN1</strain>
    </source>
</reference>
<comment type="catalytic activity">
    <reaction evidence="7">
        <text>L-threonyl-[protein] + ATP = O-phospho-L-threonyl-[protein] + ADP + H(+)</text>
        <dbReference type="Rhea" id="RHEA:46608"/>
        <dbReference type="Rhea" id="RHEA-COMP:11060"/>
        <dbReference type="Rhea" id="RHEA-COMP:11605"/>
        <dbReference type="ChEBI" id="CHEBI:15378"/>
        <dbReference type="ChEBI" id="CHEBI:30013"/>
        <dbReference type="ChEBI" id="CHEBI:30616"/>
        <dbReference type="ChEBI" id="CHEBI:61977"/>
        <dbReference type="ChEBI" id="CHEBI:456216"/>
        <dbReference type="EC" id="2.7.11.1"/>
    </reaction>
</comment>
<dbReference type="EC" id="2.7.11.1" evidence="1"/>
<evidence type="ECO:0000313" key="10">
    <source>
        <dbReference type="Proteomes" id="UP000807769"/>
    </source>
</evidence>
<keyword evidence="2" id="KW-0723">Serine/threonine-protein kinase</keyword>
<dbReference type="GO" id="GO:0050684">
    <property type="term" value="P:regulation of mRNA processing"/>
    <property type="evidence" value="ECO:0007669"/>
    <property type="project" value="TreeGrafter"/>
</dbReference>
<comment type="caution">
    <text evidence="9">The sequence shown here is derived from an EMBL/GenBank/DDBJ whole genome shotgun (WGS) entry which is preliminary data.</text>
</comment>
<sequence>MWTYGRHIMCPMQIFGLLAGRWLFNPQEGQTWRIENLTKTAEVMGENSSEKTLARSRKRDECLDESTISGKLLRIEQLFPMTLESAMIKSSLSEAEAAATTAFIHACLHLDPEERFSVSDLLEHPWLESAYMCLLRALGILNNDKERAELAI</sequence>
<dbReference type="GO" id="GO:0005524">
    <property type="term" value="F:ATP binding"/>
    <property type="evidence" value="ECO:0007669"/>
    <property type="project" value="UniProtKB-KW"/>
</dbReference>
<accession>A0A9P7ECE3</accession>
<dbReference type="Proteomes" id="UP000807769">
    <property type="component" value="Unassembled WGS sequence"/>
</dbReference>
<dbReference type="GO" id="GO:0004674">
    <property type="term" value="F:protein serine/threonine kinase activity"/>
    <property type="evidence" value="ECO:0007669"/>
    <property type="project" value="UniProtKB-KW"/>
</dbReference>
<name>A0A9P7ECE3_9AGAM</name>
<organism evidence="9 10">
    <name type="scientific">Suillus subaureus</name>
    <dbReference type="NCBI Taxonomy" id="48587"/>
    <lineage>
        <taxon>Eukaryota</taxon>
        <taxon>Fungi</taxon>
        <taxon>Dikarya</taxon>
        <taxon>Basidiomycota</taxon>
        <taxon>Agaricomycotina</taxon>
        <taxon>Agaricomycetes</taxon>
        <taxon>Agaricomycetidae</taxon>
        <taxon>Boletales</taxon>
        <taxon>Suillineae</taxon>
        <taxon>Suillaceae</taxon>
        <taxon>Suillus</taxon>
    </lineage>
</organism>
<keyword evidence="10" id="KW-1185">Reference proteome</keyword>
<dbReference type="GeneID" id="64626879"/>
<proteinExistence type="predicted"/>
<gene>
    <name evidence="9" type="ORF">BJ212DRAFT_1299388</name>
</gene>
<evidence type="ECO:0000256" key="2">
    <source>
        <dbReference type="ARBA" id="ARBA00022527"/>
    </source>
</evidence>
<protein>
    <recommendedName>
        <fullName evidence="1">non-specific serine/threonine protein kinase</fullName>
        <ecNumber evidence="1">2.7.11.1</ecNumber>
    </recommendedName>
</protein>